<dbReference type="EMBL" id="FMWG01000002">
    <property type="protein sequence ID" value="SCZ53915.1"/>
    <property type="molecule type" value="Genomic_DNA"/>
</dbReference>
<proteinExistence type="predicted"/>
<evidence type="ECO:0000313" key="2">
    <source>
        <dbReference type="EMBL" id="SCZ53915.1"/>
    </source>
</evidence>
<gene>
    <name evidence="2" type="ORF">SAMN04488118_102211</name>
</gene>
<reference evidence="2 3" key="1">
    <citation type="submission" date="2016-10" db="EMBL/GenBank/DDBJ databases">
        <authorList>
            <person name="de Groot N.N."/>
        </authorList>
    </citation>
    <scope>NUCLEOTIDE SEQUENCE [LARGE SCALE GENOMIC DNA]</scope>
    <source>
        <strain evidence="2 3">U95</strain>
    </source>
</reference>
<dbReference type="AlphaFoldDB" id="A0A1G5PW87"/>
<protein>
    <submittedName>
        <fullName evidence="2">Uncharacterized protein</fullName>
    </submittedName>
</protein>
<evidence type="ECO:0000256" key="1">
    <source>
        <dbReference type="SAM" id="Phobius"/>
    </source>
</evidence>
<keyword evidence="1" id="KW-1133">Transmembrane helix</keyword>
<keyword evidence="1" id="KW-0472">Membrane</keyword>
<organism evidence="2 3">
    <name type="scientific">Epibacterium ulvae</name>
    <dbReference type="NCBI Taxonomy" id="1156985"/>
    <lineage>
        <taxon>Bacteria</taxon>
        <taxon>Pseudomonadati</taxon>
        <taxon>Pseudomonadota</taxon>
        <taxon>Alphaproteobacteria</taxon>
        <taxon>Rhodobacterales</taxon>
        <taxon>Roseobacteraceae</taxon>
        <taxon>Epibacterium</taxon>
    </lineage>
</organism>
<evidence type="ECO:0000313" key="3">
    <source>
        <dbReference type="Proteomes" id="UP000198767"/>
    </source>
</evidence>
<feature type="transmembrane region" description="Helical" evidence="1">
    <location>
        <begin position="32"/>
        <end position="53"/>
    </location>
</feature>
<keyword evidence="1" id="KW-0812">Transmembrane</keyword>
<dbReference type="Proteomes" id="UP000198767">
    <property type="component" value="Unassembled WGS sequence"/>
</dbReference>
<keyword evidence="3" id="KW-1185">Reference proteome</keyword>
<name>A0A1G5PW87_9RHOB</name>
<sequence length="57" mass="6513">MIWAAAFPGILIGLITSIICYFKFSFPFWVCLLMYPFVSSAVILTLVALMFLFKRNS</sequence>
<accession>A0A1G5PW87</accession>
<feature type="transmembrane region" description="Helical" evidence="1">
    <location>
        <begin position="7"/>
        <end position="26"/>
    </location>
</feature>